<keyword evidence="2" id="KW-0479">Metal-binding</keyword>
<organism evidence="7 8">
    <name type="scientific">Parasphingorhabdus halotolerans</name>
    <dbReference type="NCBI Taxonomy" id="2725558"/>
    <lineage>
        <taxon>Bacteria</taxon>
        <taxon>Pseudomonadati</taxon>
        <taxon>Pseudomonadota</taxon>
        <taxon>Alphaproteobacteria</taxon>
        <taxon>Sphingomonadales</taxon>
        <taxon>Sphingomonadaceae</taxon>
        <taxon>Parasphingorhabdus</taxon>
    </lineage>
</organism>
<dbReference type="InterPro" id="IPR003819">
    <property type="entry name" value="TauD/TfdA-like"/>
</dbReference>
<evidence type="ECO:0000313" key="8">
    <source>
        <dbReference type="Proteomes" id="UP000501600"/>
    </source>
</evidence>
<dbReference type="Gene3D" id="3.60.130.10">
    <property type="entry name" value="Clavaminate synthase-like"/>
    <property type="match status" value="1"/>
</dbReference>
<evidence type="ECO:0000259" key="6">
    <source>
        <dbReference type="Pfam" id="PF02668"/>
    </source>
</evidence>
<dbReference type="GO" id="GO:0006790">
    <property type="term" value="P:sulfur compound metabolic process"/>
    <property type="evidence" value="ECO:0007669"/>
    <property type="project" value="TreeGrafter"/>
</dbReference>
<dbReference type="SUPFAM" id="SSF51197">
    <property type="entry name" value="Clavaminate synthase-like"/>
    <property type="match status" value="1"/>
</dbReference>
<dbReference type="PANTHER" id="PTHR30468:SF1">
    <property type="entry name" value="ALPHA-KETOGLUTARATE-DEPENDENT SULFONATE DIOXYGENASE"/>
    <property type="match status" value="1"/>
</dbReference>
<keyword evidence="3 7" id="KW-0223">Dioxygenase</keyword>
<dbReference type="PANTHER" id="PTHR30468">
    <property type="entry name" value="ALPHA-KETOGLUTARATE-DEPENDENT SULFONATE DIOXYGENASE"/>
    <property type="match status" value="1"/>
</dbReference>
<keyword evidence="4" id="KW-0560">Oxidoreductase</keyword>
<evidence type="ECO:0000313" key="7">
    <source>
        <dbReference type="EMBL" id="QJB68198.1"/>
    </source>
</evidence>
<name>A0A6H2DJ28_9SPHN</name>
<dbReference type="GO" id="GO:0046872">
    <property type="term" value="F:metal ion binding"/>
    <property type="evidence" value="ECO:0007669"/>
    <property type="project" value="UniProtKB-KW"/>
</dbReference>
<reference evidence="7 8" key="1">
    <citation type="submission" date="2020-04" db="EMBL/GenBank/DDBJ databases">
        <title>Genome sequence for Sphingorhabdus sp. strain M1.</title>
        <authorList>
            <person name="Park S.-J."/>
        </authorList>
    </citation>
    <scope>NUCLEOTIDE SEQUENCE [LARGE SCALE GENOMIC DNA]</scope>
    <source>
        <strain evidence="7 8">JK6</strain>
    </source>
</reference>
<proteinExistence type="inferred from homology"/>
<comment type="similarity">
    <text evidence="1">Belongs to the TfdA dioxygenase family.</text>
</comment>
<evidence type="ECO:0000256" key="3">
    <source>
        <dbReference type="ARBA" id="ARBA00022964"/>
    </source>
</evidence>
<feature type="domain" description="TauD/TfdA-like" evidence="6">
    <location>
        <begin position="6"/>
        <end position="275"/>
    </location>
</feature>
<dbReference type="EMBL" id="CP051217">
    <property type="protein sequence ID" value="QJB68198.1"/>
    <property type="molecule type" value="Genomic_DNA"/>
</dbReference>
<dbReference type="InterPro" id="IPR051323">
    <property type="entry name" value="AtsK-like"/>
</dbReference>
<gene>
    <name evidence="7" type="ORF">HF685_01840</name>
</gene>
<dbReference type="RefSeq" id="WP_168818042.1">
    <property type="nucleotide sequence ID" value="NZ_CP051217.1"/>
</dbReference>
<dbReference type="KEGG" id="phao:HF685_01840"/>
<keyword evidence="5" id="KW-0408">Iron</keyword>
<evidence type="ECO:0000256" key="1">
    <source>
        <dbReference type="ARBA" id="ARBA00005896"/>
    </source>
</evidence>
<sequence length="281" mass="31350">MTSIKVTPSGQACGASVTGVDLTQPLDAPQVADIRTAWLEHHVLSFPDQAMTDDDLERFTQYFGDFGHDPFFDPIEGRAHIAAIQRNADEKSPLFAENWHSDWSFQAHPPAGTCLMGITIPPVGGDTLFANQHAALDAMPPEMRAKYQGLTAIHSAQLAYAPDGAYGDKDEGRSMAIRPNESARKTQFHPLIRAHPETGRLGIFSCMGYIIGFEGMAQEDALPLLQQLYAWQSREEFIYRHKWQPNMLIMWDNRSVLHCATGGYEGHDRLLHRTTIAAYQV</sequence>
<evidence type="ECO:0000256" key="4">
    <source>
        <dbReference type="ARBA" id="ARBA00023002"/>
    </source>
</evidence>
<dbReference type="AlphaFoldDB" id="A0A6H2DJ28"/>
<accession>A0A6H2DJ28</accession>
<dbReference type="GO" id="GO:0005737">
    <property type="term" value="C:cytoplasm"/>
    <property type="evidence" value="ECO:0007669"/>
    <property type="project" value="TreeGrafter"/>
</dbReference>
<keyword evidence="8" id="KW-1185">Reference proteome</keyword>
<dbReference type="GO" id="GO:0000908">
    <property type="term" value="F:taurine dioxygenase activity"/>
    <property type="evidence" value="ECO:0007669"/>
    <property type="project" value="TreeGrafter"/>
</dbReference>
<dbReference type="Proteomes" id="UP000501600">
    <property type="component" value="Chromosome"/>
</dbReference>
<dbReference type="InterPro" id="IPR042098">
    <property type="entry name" value="TauD-like_sf"/>
</dbReference>
<evidence type="ECO:0000256" key="5">
    <source>
        <dbReference type="ARBA" id="ARBA00023004"/>
    </source>
</evidence>
<evidence type="ECO:0000256" key="2">
    <source>
        <dbReference type="ARBA" id="ARBA00022723"/>
    </source>
</evidence>
<protein>
    <submittedName>
        <fullName evidence="7">TauD/TfdA family dioxygenase</fullName>
    </submittedName>
</protein>
<dbReference type="Pfam" id="PF02668">
    <property type="entry name" value="TauD"/>
    <property type="match status" value="1"/>
</dbReference>